<reference evidence="2" key="1">
    <citation type="journal article" date="2019" name="Int. J. Syst. Evol. Microbiol.">
        <title>The Global Catalogue of Microorganisms (GCM) 10K type strain sequencing project: providing services to taxonomists for standard genome sequencing and annotation.</title>
        <authorList>
            <consortium name="The Broad Institute Genomics Platform"/>
            <consortium name="The Broad Institute Genome Sequencing Center for Infectious Disease"/>
            <person name="Wu L."/>
            <person name="Ma J."/>
        </authorList>
    </citation>
    <scope>NUCLEOTIDE SEQUENCE [LARGE SCALE GENOMIC DNA]</scope>
    <source>
        <strain evidence="2">CECT 7184</strain>
    </source>
</reference>
<evidence type="ECO:0000313" key="1">
    <source>
        <dbReference type="EMBL" id="MDN3709195.1"/>
    </source>
</evidence>
<dbReference type="Proteomes" id="UP001242368">
    <property type="component" value="Unassembled WGS sequence"/>
</dbReference>
<dbReference type="RefSeq" id="WP_290364944.1">
    <property type="nucleotide sequence ID" value="NZ_JAUFQU010000022.1"/>
</dbReference>
<name>A0ABT8D167_9FLAO</name>
<proteinExistence type="predicted"/>
<protein>
    <submittedName>
        <fullName evidence="1">Uncharacterized protein</fullName>
    </submittedName>
</protein>
<gene>
    <name evidence="1" type="ORF">QW060_19370</name>
</gene>
<accession>A0ABT8D167</accession>
<dbReference type="EMBL" id="JAUFQU010000022">
    <property type="protein sequence ID" value="MDN3709195.1"/>
    <property type="molecule type" value="Genomic_DNA"/>
</dbReference>
<keyword evidence="2" id="KW-1185">Reference proteome</keyword>
<comment type="caution">
    <text evidence="1">The sequence shown here is derived from an EMBL/GenBank/DDBJ whole genome shotgun (WGS) entry which is preliminary data.</text>
</comment>
<organism evidence="1 2">
    <name type="scientific">Paenimyroides ceti</name>
    <dbReference type="NCBI Taxonomy" id="395087"/>
    <lineage>
        <taxon>Bacteria</taxon>
        <taxon>Pseudomonadati</taxon>
        <taxon>Bacteroidota</taxon>
        <taxon>Flavobacteriia</taxon>
        <taxon>Flavobacteriales</taxon>
        <taxon>Flavobacteriaceae</taxon>
        <taxon>Paenimyroides</taxon>
    </lineage>
</organism>
<evidence type="ECO:0000313" key="2">
    <source>
        <dbReference type="Proteomes" id="UP001242368"/>
    </source>
</evidence>
<sequence>MGSGNTNAKVLKAVSSFLKQDIQTLYGRMNDTRESGFAYQFDIINGSYTYNVLGGRLILTSPNYTNRKIELGNVSGRFSGTVHVHTIISELLLLK</sequence>